<dbReference type="SMART" id="SM00382">
    <property type="entry name" value="AAA"/>
    <property type="match status" value="1"/>
</dbReference>
<keyword evidence="7" id="KW-1185">Reference proteome</keyword>
<feature type="compositionally biased region" description="Polar residues" evidence="1">
    <location>
        <begin position="753"/>
        <end position="765"/>
    </location>
</feature>
<dbReference type="AlphaFoldDB" id="A0A238WE52"/>
<dbReference type="EMBL" id="FZNM01000004">
    <property type="protein sequence ID" value="SNR44835.1"/>
    <property type="molecule type" value="Genomic_DNA"/>
</dbReference>
<protein>
    <submittedName>
        <fullName evidence="4">AAA ATPase domain-containing protein</fullName>
    </submittedName>
    <submittedName>
        <fullName evidence="5">ATP-binding protein</fullName>
    </submittedName>
</protein>
<dbReference type="InterPro" id="IPR003593">
    <property type="entry name" value="AAA+_ATPase"/>
</dbReference>
<feature type="region of interest" description="Disordered" evidence="1">
    <location>
        <begin position="1"/>
        <end position="24"/>
    </location>
</feature>
<keyword evidence="2" id="KW-1133">Transmembrane helix</keyword>
<reference evidence="4" key="1">
    <citation type="submission" date="2017-06" db="EMBL/GenBank/DDBJ databases">
        <authorList>
            <person name="Kim H.J."/>
            <person name="Triplett B.A."/>
        </authorList>
    </citation>
    <scope>NUCLEOTIDE SEQUENCE [LARGE SCALE GENOMIC DNA]</scope>
    <source>
        <strain evidence="4">DSM 26170</strain>
    </source>
</reference>
<reference evidence="6" key="2">
    <citation type="submission" date="2017-06" db="EMBL/GenBank/DDBJ databases">
        <authorList>
            <person name="Varghese N."/>
            <person name="Submissions S."/>
        </authorList>
    </citation>
    <scope>NUCLEOTIDE SEQUENCE [LARGE SCALE GENOMIC DNA]</scope>
    <source>
        <strain evidence="6">DSM 26170</strain>
    </source>
</reference>
<organism evidence="4 6">
    <name type="scientific">Paracoccus sediminis</name>
    <dbReference type="NCBI Taxonomy" id="1214787"/>
    <lineage>
        <taxon>Bacteria</taxon>
        <taxon>Pseudomonadati</taxon>
        <taxon>Pseudomonadota</taxon>
        <taxon>Alphaproteobacteria</taxon>
        <taxon>Rhodobacterales</taxon>
        <taxon>Paracoccaceae</taxon>
        <taxon>Paracoccus</taxon>
    </lineage>
</organism>
<evidence type="ECO:0000313" key="7">
    <source>
        <dbReference type="Proteomes" id="UP000292859"/>
    </source>
</evidence>
<evidence type="ECO:0000313" key="6">
    <source>
        <dbReference type="Proteomes" id="UP000198409"/>
    </source>
</evidence>
<keyword evidence="2" id="KW-0812">Transmembrane</keyword>
<dbReference type="Pfam" id="PF13191">
    <property type="entry name" value="AAA_16"/>
    <property type="match status" value="1"/>
</dbReference>
<dbReference type="EMBL" id="SIRL01000004">
    <property type="protein sequence ID" value="TBN50907.1"/>
    <property type="molecule type" value="Genomic_DNA"/>
</dbReference>
<feature type="domain" description="AAA+ ATPase" evidence="3">
    <location>
        <begin position="196"/>
        <end position="389"/>
    </location>
</feature>
<dbReference type="SUPFAM" id="SSF52540">
    <property type="entry name" value="P-loop containing nucleoside triphosphate hydrolases"/>
    <property type="match status" value="1"/>
</dbReference>
<keyword evidence="5" id="KW-0067">ATP-binding</keyword>
<feature type="region of interest" description="Disordered" evidence="1">
    <location>
        <begin position="722"/>
        <end position="765"/>
    </location>
</feature>
<keyword evidence="2" id="KW-0472">Membrane</keyword>
<evidence type="ECO:0000256" key="2">
    <source>
        <dbReference type="SAM" id="Phobius"/>
    </source>
</evidence>
<dbReference type="OrthoDB" id="7782625at2"/>
<evidence type="ECO:0000259" key="3">
    <source>
        <dbReference type="SMART" id="SM00382"/>
    </source>
</evidence>
<gene>
    <name evidence="5" type="ORF">EYF88_08325</name>
    <name evidence="4" type="ORF">SAMN06265378_104116</name>
</gene>
<dbReference type="CDD" id="cd01983">
    <property type="entry name" value="SIMIBI"/>
    <property type="match status" value="1"/>
</dbReference>
<reference evidence="5 7" key="3">
    <citation type="submission" date="2019-02" db="EMBL/GenBank/DDBJ databases">
        <authorList>
            <person name="Zhang G."/>
        </authorList>
    </citation>
    <scope>NUCLEOTIDE SEQUENCE [LARGE SCALE GENOMIC DNA]</scope>
    <source>
        <strain evidence="5 7">CMB17</strain>
    </source>
</reference>
<feature type="transmembrane region" description="Helical" evidence="2">
    <location>
        <begin position="850"/>
        <end position="869"/>
    </location>
</feature>
<accession>A0A238WE52</accession>
<feature type="transmembrane region" description="Helical" evidence="2">
    <location>
        <begin position="771"/>
        <end position="790"/>
    </location>
</feature>
<dbReference type="GO" id="GO:0005524">
    <property type="term" value="F:ATP binding"/>
    <property type="evidence" value="ECO:0007669"/>
    <property type="project" value="UniProtKB-KW"/>
</dbReference>
<keyword evidence="5" id="KW-0547">Nucleotide-binding</keyword>
<dbReference type="Proteomes" id="UP000292859">
    <property type="component" value="Unassembled WGS sequence"/>
</dbReference>
<evidence type="ECO:0000256" key="1">
    <source>
        <dbReference type="SAM" id="MobiDB-lite"/>
    </source>
</evidence>
<dbReference type="Proteomes" id="UP000198409">
    <property type="component" value="Unassembled WGS sequence"/>
</dbReference>
<proteinExistence type="predicted"/>
<name>A0A238WE52_9RHOB</name>
<dbReference type="Gene3D" id="3.40.50.300">
    <property type="entry name" value="P-loop containing nucleotide triphosphate hydrolases"/>
    <property type="match status" value="1"/>
</dbReference>
<dbReference type="RefSeq" id="WP_089387725.1">
    <property type="nucleotide sequence ID" value="NZ_FZNM01000004.1"/>
</dbReference>
<dbReference type="InterPro" id="IPR041664">
    <property type="entry name" value="AAA_16"/>
</dbReference>
<evidence type="ECO:0000313" key="4">
    <source>
        <dbReference type="EMBL" id="SNR44835.1"/>
    </source>
</evidence>
<dbReference type="InterPro" id="IPR027417">
    <property type="entry name" value="P-loop_NTPase"/>
</dbReference>
<evidence type="ECO:0000313" key="5">
    <source>
        <dbReference type="EMBL" id="TBN50907.1"/>
    </source>
</evidence>
<sequence length="1099" mass="117971">MTDLPQALSEPAFEDAPEPSGGGAGPWIAAAAVLTHFEPLTLKAQGETMSPLSPAMVDLLDASTPSRASPHARRLHFAMRRQTLARLGTRAAMRAQLAQNPAPDHPTQRAFQALLDGPDAVGPLLDATDPVALAAVDEALGWVDGILDGLPSAAQVAERLSRARLLMPLRRLVGEHFAGREDVLAQIATHLKLAPEGSVLMLQGPGGVGKSTVLAKFILDAVEHSPDPPTVMLLNLDDPQLVIDDPFTLLQEAGRQLRIQHPDLNPRLDQMRDYVASLQRRSRSVGVLESVSGGTVEWTAVSDIAREIVGLIPGDQPVLLVIDTFEEAQSTGPSAVNRLMQLVETLRSGNPRLSVIIAGRVDEDSAPRHTLTLGALDRTSARAVLEKVAGHGRLPDDLADQVFDVARGNPLATHLAGKILAAEGADAFRRDADLARLIGQIRTEKVQAQLYGRVLGHIRDAEVRRLAYPGLILRRITPDVLRHVLAEPCGVSVPDDAEAARLFDLFAAEVALAEPEPGTGALRYREDVRRVILADLRADQPELAARIDAAAIAYYSTQTGAVARAEEIYHLLSSGAENARIDARWETGVEPYLVRSVDELPPLAQIYLANRLRMDLRTGLRDAADQQQWEVNAEQTARALLRDDLPEEALSVLNQRTARQQGSLLYLTEAEALTMLDQPSSALETIAKGLVSAEAAGDRLLVVNLRLLEGMVYERMGRNAGSVAAPPIDRAGQAPSPAAPRPLGKTPDRQVPTRASPTEATGSPSRTPIRLMGLLFAVLVLLSAGAYFLVRPRATMRLPEAIGAPGSLSRPGILPPPAILTPNTGPITDMDTAIRRSVEPPIDALAENRIGLFAVLGALFLMGAVWVWIRKRRGTARGSEASPGVGVPVPEQDRAAIRHAAAEAYRIATLTHNDLARLRAIAGLLRLHRNAIPPPGYDPVALVAEAEGIIDRIGVTALYDAPGLMRELAAELGMRNPQLLATALRVTGAYVTLPDELRRQSGPGSAAAATSDLRAREILGDLEMPGDGAVNALSMIATSRGPDQRYATMALATDLLAAELDAKRGTLPPPEIRNRPLPWRYSTAPPQDTNWFNMTKAAF</sequence>